<protein>
    <submittedName>
        <fullName evidence="4">Methyltransferase domain-containing protein</fullName>
    </submittedName>
</protein>
<feature type="domain" description="Methyltransferase regulatory" evidence="1">
    <location>
        <begin position="261"/>
        <end position="344"/>
    </location>
</feature>
<dbReference type="Pfam" id="PF10119">
    <property type="entry name" value="MethyTransf_Reg"/>
    <property type="match status" value="1"/>
</dbReference>
<dbReference type="PANTHER" id="PTHR43667:SF2">
    <property type="entry name" value="FATTY ACID C-METHYL TRANSFERASE"/>
    <property type="match status" value="1"/>
</dbReference>
<gene>
    <name evidence="4" type="ORF">EJP69_14820</name>
</gene>
<dbReference type="GO" id="GO:0008168">
    <property type="term" value="F:methyltransferase activity"/>
    <property type="evidence" value="ECO:0007669"/>
    <property type="project" value="UniProtKB-KW"/>
</dbReference>
<dbReference type="OrthoDB" id="323463at2"/>
<evidence type="ECO:0000313" key="4">
    <source>
        <dbReference type="EMBL" id="RTQ35615.1"/>
    </source>
</evidence>
<dbReference type="InterPro" id="IPR018773">
    <property type="entry name" value="MeTrfase_reg_dom_prd"/>
</dbReference>
<dbReference type="InterPro" id="IPR041698">
    <property type="entry name" value="Methyltransf_25"/>
</dbReference>
<name>A0A431TPG2_9BURK</name>
<evidence type="ECO:0000313" key="5">
    <source>
        <dbReference type="Proteomes" id="UP000267418"/>
    </source>
</evidence>
<dbReference type="InterPro" id="IPR029063">
    <property type="entry name" value="SAM-dependent_MTases_sf"/>
</dbReference>
<feature type="domain" description="PKMT C-terminal winged helix" evidence="3">
    <location>
        <begin position="491"/>
        <end position="570"/>
    </location>
</feature>
<sequence length="573" mass="63055">MQPRAAALLFAWARGYSRQALSHCSHCNLPLLLPAQIPKRTPVSDSLTSELTNYYDAVPYDSHPFPQSAMEHLEALAFLFGLDVPPPARARVLELGCAAGGNLIPFAARHPEARAIGVDLSTVQVAQGMAVIGRAGLSNIELKAFNLADIDASFGEFDYIVCHGVYSWVPGPVQDAILRICQENLAPNGVAYVSYNVYPGWKAREIVRDAMILRGGPRDTPEEKLSYARGMLDFLEQSARADSVLRKTLEEAMPIVRSANSSYLLHEFLEPCNAPCYFKEFVARAEARGLAYLCDAEPSTMFVQNYGDKVRDPLLRECGGSQVMMEQYLDFLINRTFRQTLLVRQPQAGRIRYKLDPARIRRLEFAGMFKIDDGGAFTLDAREQPCTAIRNLKVTMRQPVQKAVAHLLDTRYPASMSVSALVEAAAGLAGQPPAAAEPVVMAMVEELLILGALRIRRSPVPAADAVSNLPQALPAVRNTVGLVQGSGVTVNTCNQWHEHVTVSLLERSLLPLLDGRHSHEALAEHLEAEVRSDRLRFVKDDKPLTEPSVIREFARGQVAVALDALRRKALLTA</sequence>
<dbReference type="SUPFAM" id="SSF53335">
    <property type="entry name" value="S-adenosyl-L-methionine-dependent methyltransferases"/>
    <property type="match status" value="1"/>
</dbReference>
<dbReference type="CDD" id="cd02440">
    <property type="entry name" value="AdoMet_MTases"/>
    <property type="match status" value="1"/>
</dbReference>
<evidence type="ECO:0000259" key="3">
    <source>
        <dbReference type="Pfam" id="PF21782"/>
    </source>
</evidence>
<proteinExistence type="predicted"/>
<dbReference type="InterPro" id="IPR048976">
    <property type="entry name" value="WHD_PKMT"/>
</dbReference>
<dbReference type="GO" id="GO:0032259">
    <property type="term" value="P:methylation"/>
    <property type="evidence" value="ECO:0007669"/>
    <property type="project" value="UniProtKB-KW"/>
</dbReference>
<dbReference type="Proteomes" id="UP000267418">
    <property type="component" value="Unassembled WGS sequence"/>
</dbReference>
<accession>A0A431TPG2</accession>
<feature type="domain" description="Methyltransferase" evidence="2">
    <location>
        <begin position="92"/>
        <end position="189"/>
    </location>
</feature>
<dbReference type="PANTHER" id="PTHR43667">
    <property type="entry name" value="CYCLOPROPANE-FATTY-ACYL-PHOSPHOLIPID SYNTHASE"/>
    <property type="match status" value="1"/>
</dbReference>
<dbReference type="AlphaFoldDB" id="A0A431TPG2"/>
<dbReference type="Pfam" id="PF13649">
    <property type="entry name" value="Methyltransf_25"/>
    <property type="match status" value="1"/>
</dbReference>
<dbReference type="EMBL" id="RXOE01000002">
    <property type="protein sequence ID" value="RTQ35615.1"/>
    <property type="molecule type" value="Genomic_DNA"/>
</dbReference>
<dbReference type="InterPro" id="IPR050723">
    <property type="entry name" value="CFA/CMAS"/>
</dbReference>
<organism evidence="4 5">
    <name type="scientific">Variovorax gossypii</name>
    <dbReference type="NCBI Taxonomy" id="1679495"/>
    <lineage>
        <taxon>Bacteria</taxon>
        <taxon>Pseudomonadati</taxon>
        <taxon>Pseudomonadota</taxon>
        <taxon>Betaproteobacteria</taxon>
        <taxon>Burkholderiales</taxon>
        <taxon>Comamonadaceae</taxon>
        <taxon>Variovorax</taxon>
    </lineage>
</organism>
<keyword evidence="5" id="KW-1185">Reference proteome</keyword>
<reference evidence="4 5" key="1">
    <citation type="submission" date="2018-12" db="EMBL/GenBank/DDBJ databases">
        <title>The genome of Variovorax gossypii DSM 100435.</title>
        <authorList>
            <person name="Gao J."/>
            <person name="Sun J."/>
        </authorList>
    </citation>
    <scope>NUCLEOTIDE SEQUENCE [LARGE SCALE GENOMIC DNA]</scope>
    <source>
        <strain evidence="4 5">DSM 100435</strain>
    </source>
</reference>
<keyword evidence="4" id="KW-0489">Methyltransferase</keyword>
<dbReference type="Pfam" id="PF21782">
    <property type="entry name" value="WHD_PKMT"/>
    <property type="match status" value="1"/>
</dbReference>
<evidence type="ECO:0000259" key="1">
    <source>
        <dbReference type="Pfam" id="PF10119"/>
    </source>
</evidence>
<dbReference type="Gene3D" id="3.40.50.150">
    <property type="entry name" value="Vaccinia Virus protein VP39"/>
    <property type="match status" value="1"/>
</dbReference>
<evidence type="ECO:0000259" key="2">
    <source>
        <dbReference type="Pfam" id="PF13649"/>
    </source>
</evidence>
<comment type="caution">
    <text evidence="4">The sequence shown here is derived from an EMBL/GenBank/DDBJ whole genome shotgun (WGS) entry which is preliminary data.</text>
</comment>
<keyword evidence="4" id="KW-0808">Transferase</keyword>